<comment type="caution">
    <text evidence="1">The sequence shown here is derived from an EMBL/GenBank/DDBJ whole genome shotgun (WGS) entry which is preliminary data.</text>
</comment>
<organism evidence="1">
    <name type="scientific">marine sediment metagenome</name>
    <dbReference type="NCBI Taxonomy" id="412755"/>
    <lineage>
        <taxon>unclassified sequences</taxon>
        <taxon>metagenomes</taxon>
        <taxon>ecological metagenomes</taxon>
    </lineage>
</organism>
<name>X1L3T1_9ZZZZ</name>
<proteinExistence type="predicted"/>
<dbReference type="AlphaFoldDB" id="X1L3T1"/>
<evidence type="ECO:0000313" key="1">
    <source>
        <dbReference type="EMBL" id="GAI13982.1"/>
    </source>
</evidence>
<gene>
    <name evidence="1" type="ORF">S06H3_09133</name>
</gene>
<protein>
    <submittedName>
        <fullName evidence="1">Uncharacterized protein</fullName>
    </submittedName>
</protein>
<dbReference type="EMBL" id="BARV01003964">
    <property type="protein sequence ID" value="GAI13982.1"/>
    <property type="molecule type" value="Genomic_DNA"/>
</dbReference>
<reference evidence="1" key="1">
    <citation type="journal article" date="2014" name="Front. Microbiol.">
        <title>High frequency of phylogenetically diverse reductive dehalogenase-homologous genes in deep subseafloor sedimentary metagenomes.</title>
        <authorList>
            <person name="Kawai M."/>
            <person name="Futagami T."/>
            <person name="Toyoda A."/>
            <person name="Takaki Y."/>
            <person name="Nishi S."/>
            <person name="Hori S."/>
            <person name="Arai W."/>
            <person name="Tsubouchi T."/>
            <person name="Morono Y."/>
            <person name="Uchiyama I."/>
            <person name="Ito T."/>
            <person name="Fujiyama A."/>
            <person name="Inagaki F."/>
            <person name="Takami H."/>
        </authorList>
    </citation>
    <scope>NUCLEOTIDE SEQUENCE</scope>
    <source>
        <strain evidence="1">Expedition CK06-06</strain>
    </source>
</reference>
<sequence length="158" mass="18462">MAVIIEHQEDITSDFEGTIIDIETIGEFDNRYNDSRRYKNIRLVIFGFINRDALHIFCAKGIEAINELREGIRRIIDSLERPLYAFNSEFEKSVFFYELGNEVDFEGELQKEKFESKVGAVRDLDISNYDDPFYSRGFPCIKAWKDGEFDKAIAHNRA</sequence>
<accession>X1L3T1</accession>